<organism evidence="2 3">
    <name type="scientific">Thalassotalea litorea</name>
    <dbReference type="NCBI Taxonomy" id="2020715"/>
    <lineage>
        <taxon>Bacteria</taxon>
        <taxon>Pseudomonadati</taxon>
        <taxon>Pseudomonadota</taxon>
        <taxon>Gammaproteobacteria</taxon>
        <taxon>Alteromonadales</taxon>
        <taxon>Colwelliaceae</taxon>
        <taxon>Thalassotalea</taxon>
    </lineage>
</organism>
<sequence>MKIKIDYFTDVLCVWAYINERRIAELNQDYLKQINLSHHYVEIFASVADKMASQWQAKGGYGGFREHVVQAAEQFQLSVHSSIWQTCKPTSSAPAHLYGKAFQIVFDDNAELKWLSAVRQAFFIDGRDISQVAVLDEMVNEQGVESGQIKVAIDSGAAIAALMLDRKTCESWKIKGSPSLVMNQGRQILFGNVGYGIIRANIEELRQNNSSKASWC</sequence>
<dbReference type="Pfam" id="PF01323">
    <property type="entry name" value="DSBA"/>
    <property type="match status" value="1"/>
</dbReference>
<dbReference type="OrthoDB" id="9799122at2"/>
<dbReference type="AlphaFoldDB" id="A0A5R9IQC7"/>
<name>A0A5R9IQC7_9GAMM</name>
<evidence type="ECO:0000313" key="3">
    <source>
        <dbReference type="Proteomes" id="UP000307790"/>
    </source>
</evidence>
<reference evidence="2 3" key="1">
    <citation type="submission" date="2019-05" db="EMBL/GenBank/DDBJ databases">
        <title>Genome sequences of Thalassotalea litorea 1K03283.</title>
        <authorList>
            <person name="Zhang D."/>
        </authorList>
    </citation>
    <scope>NUCLEOTIDE SEQUENCE [LARGE SCALE GENOMIC DNA]</scope>
    <source>
        <strain evidence="2 3">MCCC 1K03283</strain>
    </source>
</reference>
<dbReference type="GO" id="GO:0016491">
    <property type="term" value="F:oxidoreductase activity"/>
    <property type="evidence" value="ECO:0007669"/>
    <property type="project" value="InterPro"/>
</dbReference>
<dbReference type="EMBL" id="VCBC01000005">
    <property type="protein sequence ID" value="TLU66247.1"/>
    <property type="molecule type" value="Genomic_DNA"/>
</dbReference>
<keyword evidence="3" id="KW-1185">Reference proteome</keyword>
<dbReference type="RefSeq" id="WP_138319123.1">
    <property type="nucleotide sequence ID" value="NZ_VCBC01000005.1"/>
</dbReference>
<dbReference type="Proteomes" id="UP000307790">
    <property type="component" value="Unassembled WGS sequence"/>
</dbReference>
<dbReference type="InterPro" id="IPR036249">
    <property type="entry name" value="Thioredoxin-like_sf"/>
</dbReference>
<dbReference type="Gene3D" id="3.40.30.10">
    <property type="entry name" value="Glutaredoxin"/>
    <property type="match status" value="1"/>
</dbReference>
<protein>
    <submittedName>
        <fullName evidence="2">Disulfide bond formation protein DsbA</fullName>
    </submittedName>
</protein>
<evidence type="ECO:0000259" key="1">
    <source>
        <dbReference type="Pfam" id="PF01323"/>
    </source>
</evidence>
<proteinExistence type="predicted"/>
<comment type="caution">
    <text evidence="2">The sequence shown here is derived from an EMBL/GenBank/DDBJ whole genome shotgun (WGS) entry which is preliminary data.</text>
</comment>
<evidence type="ECO:0000313" key="2">
    <source>
        <dbReference type="EMBL" id="TLU66247.1"/>
    </source>
</evidence>
<gene>
    <name evidence="2" type="ORF">FE810_05975</name>
</gene>
<feature type="domain" description="DSBA-like thioredoxin" evidence="1">
    <location>
        <begin position="5"/>
        <end position="194"/>
    </location>
</feature>
<dbReference type="SUPFAM" id="SSF52833">
    <property type="entry name" value="Thioredoxin-like"/>
    <property type="match status" value="1"/>
</dbReference>
<accession>A0A5R9IQC7</accession>
<dbReference type="InterPro" id="IPR001853">
    <property type="entry name" value="DSBA-like_thioredoxin_dom"/>
</dbReference>